<sequence length="380" mass="41870">MGRIHWCGTGLSSGPGLRRLIDVGHAVTVWTIDEPAAYALLAGREAQISGFSQQALEATVQPGEVIVSMLPPDLHGDLAQIALRRGAHFACSSYLSQPLRDLDGPAREAGVAILAEVGLDPGIDHLMAHDLVAGYRVSGKVAAGNTLSFHSYCGGIPAHPNAFRYKFSWSPLGVLRALRTPARSIRHFTELKVRHPWEAVSRFDAPLPHPETFEVYPNRDSLPFIEEYRFDPSWRIEDFVRGTIRLLGWSDAWAPVFAALERDGPEAEERLADLADTLWRENPYLKDEPDRVVLVVSLEAKHEGRAVWHQSWVLDAQGDARGSAMARLVSGTVSLAVESILTHDIPVGVHSAPHDPKLVKGWLKALESQVQYLARIDHLA</sequence>
<dbReference type="InterPro" id="IPR032095">
    <property type="entry name" value="Sacchrp_dh-like_C"/>
</dbReference>
<feature type="domain" description="Saccharopine dehydrogenase-like C-terminal" evidence="3">
    <location>
        <begin position="118"/>
        <end position="369"/>
    </location>
</feature>
<dbReference type="InterPro" id="IPR036291">
    <property type="entry name" value="NAD(P)-bd_dom_sf"/>
</dbReference>
<dbReference type="Pfam" id="PF03435">
    <property type="entry name" value="Sacchrp_dh_NADP"/>
    <property type="match status" value="1"/>
</dbReference>
<evidence type="ECO:0000256" key="1">
    <source>
        <dbReference type="ARBA" id="ARBA00023002"/>
    </source>
</evidence>
<dbReference type="RefSeq" id="WP_233676325.1">
    <property type="nucleotide sequence ID" value="NZ_JAJUOS010000004.1"/>
</dbReference>
<evidence type="ECO:0000259" key="2">
    <source>
        <dbReference type="Pfam" id="PF03435"/>
    </source>
</evidence>
<dbReference type="Gene3D" id="3.30.360.10">
    <property type="entry name" value="Dihydrodipicolinate Reductase, domain 2"/>
    <property type="match status" value="1"/>
</dbReference>
<keyword evidence="5" id="KW-1185">Reference proteome</keyword>
<dbReference type="SUPFAM" id="SSF51735">
    <property type="entry name" value="NAD(P)-binding Rossmann-fold domains"/>
    <property type="match status" value="1"/>
</dbReference>
<dbReference type="InterPro" id="IPR051168">
    <property type="entry name" value="AASS"/>
</dbReference>
<dbReference type="PANTHER" id="PTHR11133">
    <property type="entry name" value="SACCHAROPINE DEHYDROGENASE"/>
    <property type="match status" value="1"/>
</dbReference>
<name>A0ABS8YTZ3_9RHOB</name>
<keyword evidence="1" id="KW-0560">Oxidoreductase</keyword>
<gene>
    <name evidence="4" type="ORF">LZA78_07540</name>
</gene>
<dbReference type="SUPFAM" id="SSF55347">
    <property type="entry name" value="Glyceraldehyde-3-phosphate dehydrogenase-like, C-terminal domain"/>
    <property type="match status" value="1"/>
</dbReference>
<organism evidence="4 5">
    <name type="scientific">Rhodobacter flavimaris</name>
    <dbReference type="NCBI Taxonomy" id="2907145"/>
    <lineage>
        <taxon>Bacteria</taxon>
        <taxon>Pseudomonadati</taxon>
        <taxon>Pseudomonadota</taxon>
        <taxon>Alphaproteobacteria</taxon>
        <taxon>Rhodobacterales</taxon>
        <taxon>Rhodobacter group</taxon>
        <taxon>Rhodobacter</taxon>
    </lineage>
</organism>
<evidence type="ECO:0000313" key="4">
    <source>
        <dbReference type="EMBL" id="MCE5973329.1"/>
    </source>
</evidence>
<comment type="caution">
    <text evidence="4">The sequence shown here is derived from an EMBL/GenBank/DDBJ whole genome shotgun (WGS) entry which is preliminary data.</text>
</comment>
<accession>A0ABS8YTZ3</accession>
<evidence type="ECO:0000259" key="3">
    <source>
        <dbReference type="Pfam" id="PF16653"/>
    </source>
</evidence>
<dbReference type="InterPro" id="IPR005097">
    <property type="entry name" value="Sacchrp_dh_NADP-bd"/>
</dbReference>
<reference evidence="4 5" key="1">
    <citation type="submission" date="2021-12" db="EMBL/GenBank/DDBJ databases">
        <title>Sinirhodobacter sp. WL0062 is a bacterium isolated from seawater.</title>
        <authorList>
            <person name="Wang L."/>
            <person name="He W."/>
            <person name="Zhang D.-F."/>
        </authorList>
    </citation>
    <scope>NUCLEOTIDE SEQUENCE [LARGE SCALE GENOMIC DNA]</scope>
    <source>
        <strain evidence="4 5">WL0062</strain>
    </source>
</reference>
<dbReference type="Proteomes" id="UP001521181">
    <property type="component" value="Unassembled WGS sequence"/>
</dbReference>
<proteinExistence type="predicted"/>
<dbReference type="Pfam" id="PF16653">
    <property type="entry name" value="Sacchrp_dh_C"/>
    <property type="match status" value="1"/>
</dbReference>
<evidence type="ECO:0000313" key="5">
    <source>
        <dbReference type="Proteomes" id="UP001521181"/>
    </source>
</evidence>
<protein>
    <submittedName>
        <fullName evidence="4">Saccharopine dehydrogenase</fullName>
    </submittedName>
</protein>
<dbReference type="EMBL" id="JAJUOS010000004">
    <property type="protein sequence ID" value="MCE5973329.1"/>
    <property type="molecule type" value="Genomic_DNA"/>
</dbReference>
<feature type="domain" description="Saccharopine dehydrogenase NADP binding" evidence="2">
    <location>
        <begin position="45"/>
        <end position="113"/>
    </location>
</feature>
<dbReference type="PANTHER" id="PTHR11133:SF23">
    <property type="entry name" value="SACCHAROPINE DEHYDROGENASE [NAD(+), L-LYSINE-FORMING]"/>
    <property type="match status" value="1"/>
</dbReference>